<protein>
    <recommendedName>
        <fullName evidence="3">DUF559 domain-containing protein</fullName>
    </recommendedName>
</protein>
<keyword evidence="2" id="KW-1185">Reference proteome</keyword>
<reference evidence="2" key="1">
    <citation type="journal article" date="2019" name="Int. J. Syst. Evol. Microbiol.">
        <title>The Global Catalogue of Microorganisms (GCM) 10K type strain sequencing project: providing services to taxonomists for standard genome sequencing and annotation.</title>
        <authorList>
            <consortium name="The Broad Institute Genomics Platform"/>
            <consortium name="The Broad Institute Genome Sequencing Center for Infectious Disease"/>
            <person name="Wu L."/>
            <person name="Ma J."/>
        </authorList>
    </citation>
    <scope>NUCLEOTIDE SEQUENCE [LARGE SCALE GENOMIC DNA]</scope>
    <source>
        <strain evidence="2">JCM 16378</strain>
    </source>
</reference>
<comment type="caution">
    <text evidence="1">The sequence shown here is derived from an EMBL/GenBank/DDBJ whole genome shotgun (WGS) entry which is preliminary data.</text>
</comment>
<sequence length="292" mass="32353">MSPDALAWRVTSGRWRRVYEGVFQTLPGRADWTTTATAALLHTMSGGAAADAALRGESAAYAWGLRATAPPIVHLVIPQRRTVTRQPGLVVRRSMRWDDLIDDRAFPWRTTMRATVLDVASAGSALDALSIVAKAVQNELVTPSELLAEITARGGHKHSRILRPALSDVRDGGQSGSELLYIRDVERAHGLPLAVRQSPSHIGRHRLHDNEYVEQKLIVEVDGRLGHERWSDRVNDGRRDRQLLTSARLTTRVFFADVNIQPCVTASEIAAILATRGWRGRPRRCRRAGCPC</sequence>
<gene>
    <name evidence="1" type="ORF">GCM10009867_35360</name>
</gene>
<dbReference type="EMBL" id="BAAARN010000005">
    <property type="protein sequence ID" value="GAA2739410.1"/>
    <property type="molecule type" value="Genomic_DNA"/>
</dbReference>
<accession>A0ABP6HD32</accession>
<name>A0ABP6HD32_9MICO</name>
<evidence type="ECO:0000313" key="2">
    <source>
        <dbReference type="Proteomes" id="UP001501326"/>
    </source>
</evidence>
<evidence type="ECO:0000313" key="1">
    <source>
        <dbReference type="EMBL" id="GAA2739410.1"/>
    </source>
</evidence>
<evidence type="ECO:0008006" key="3">
    <source>
        <dbReference type="Google" id="ProtNLM"/>
    </source>
</evidence>
<proteinExistence type="predicted"/>
<dbReference type="Proteomes" id="UP001501326">
    <property type="component" value="Unassembled WGS sequence"/>
</dbReference>
<organism evidence="1 2">
    <name type="scientific">Pedococcus aerophilus</name>
    <dbReference type="NCBI Taxonomy" id="436356"/>
    <lineage>
        <taxon>Bacteria</taxon>
        <taxon>Bacillati</taxon>
        <taxon>Actinomycetota</taxon>
        <taxon>Actinomycetes</taxon>
        <taxon>Micrococcales</taxon>
        <taxon>Intrasporangiaceae</taxon>
        <taxon>Pedococcus</taxon>
    </lineage>
</organism>